<dbReference type="EMBL" id="JAVQLW010000001">
    <property type="protein sequence ID" value="MDS9468067.1"/>
    <property type="molecule type" value="Genomic_DNA"/>
</dbReference>
<dbReference type="Proteomes" id="UP001269144">
    <property type="component" value="Unassembled WGS sequence"/>
</dbReference>
<evidence type="ECO:0000259" key="3">
    <source>
        <dbReference type="Pfam" id="PF02230"/>
    </source>
</evidence>
<protein>
    <submittedName>
        <fullName evidence="4">Alpha/beta fold hydrolase</fullName>
    </submittedName>
</protein>
<dbReference type="InterPro" id="IPR029058">
    <property type="entry name" value="AB_hydrolase_fold"/>
</dbReference>
<comment type="caution">
    <text evidence="4">The sequence shown here is derived from an EMBL/GenBank/DDBJ whole genome shotgun (WGS) entry which is preliminary data.</text>
</comment>
<dbReference type="PANTHER" id="PTHR10655:SF17">
    <property type="entry name" value="LYSOPHOSPHOLIPASE-LIKE PROTEIN 1"/>
    <property type="match status" value="1"/>
</dbReference>
<evidence type="ECO:0000313" key="5">
    <source>
        <dbReference type="Proteomes" id="UP001269144"/>
    </source>
</evidence>
<reference evidence="5" key="1">
    <citation type="submission" date="2023-07" db="EMBL/GenBank/DDBJ databases">
        <title>Paracoccus sp. MBLB3053 whole genome sequence.</title>
        <authorList>
            <person name="Hwang C.Y."/>
            <person name="Cho E.-S."/>
            <person name="Seo M.-J."/>
        </authorList>
    </citation>
    <scope>NUCLEOTIDE SEQUENCE [LARGE SCALE GENOMIC DNA]</scope>
    <source>
        <strain evidence="5">MBLB3053</strain>
    </source>
</reference>
<organism evidence="4 5">
    <name type="scientific">Paracoccus aurantius</name>
    <dbReference type="NCBI Taxonomy" id="3073814"/>
    <lineage>
        <taxon>Bacteria</taxon>
        <taxon>Pseudomonadati</taxon>
        <taxon>Pseudomonadota</taxon>
        <taxon>Alphaproteobacteria</taxon>
        <taxon>Rhodobacterales</taxon>
        <taxon>Paracoccaceae</taxon>
        <taxon>Paracoccus</taxon>
    </lineage>
</organism>
<dbReference type="GO" id="GO:0016787">
    <property type="term" value="F:hydrolase activity"/>
    <property type="evidence" value="ECO:0007669"/>
    <property type="project" value="UniProtKB-KW"/>
</dbReference>
<accession>A0ABU2HSP4</accession>
<evidence type="ECO:0000313" key="4">
    <source>
        <dbReference type="EMBL" id="MDS9468067.1"/>
    </source>
</evidence>
<feature type="domain" description="Phospholipase/carboxylesterase/thioesterase" evidence="3">
    <location>
        <begin position="13"/>
        <end position="212"/>
    </location>
</feature>
<dbReference type="InterPro" id="IPR003140">
    <property type="entry name" value="PLipase/COase/thioEstase"/>
</dbReference>
<evidence type="ECO:0000256" key="2">
    <source>
        <dbReference type="ARBA" id="ARBA00022801"/>
    </source>
</evidence>
<gene>
    <name evidence="4" type="ORF">RGQ15_10865</name>
</gene>
<keyword evidence="5" id="KW-1185">Reference proteome</keyword>
<dbReference type="PANTHER" id="PTHR10655">
    <property type="entry name" value="LYSOPHOSPHOLIPASE-RELATED"/>
    <property type="match status" value="1"/>
</dbReference>
<dbReference type="Gene3D" id="3.40.50.1820">
    <property type="entry name" value="alpha/beta hydrolase"/>
    <property type="match status" value="1"/>
</dbReference>
<comment type="similarity">
    <text evidence="1">Belongs to the AB hydrolase superfamily. AB hydrolase 2 family.</text>
</comment>
<sequence length="220" mass="23870">MTRELKSKRKGPAKAESVVVFLHGYGADGADLLGLADPLAPHLPNTAFYAPDAPERCINNPMGYQWFPIPWMDGSTPEQARISAEQSFADINAFLDKVIADEGIKPSRLALVGFSQGTMMSLEVAPRRDHELAGVVGFSGRLLDPDSLKRDVKVRPPVLLAHGDQDPVVPFESMSIAADALTDAGFEVYTHVMKNTPHGISPDGLSVALQFLMQRFSARS</sequence>
<keyword evidence="2 4" id="KW-0378">Hydrolase</keyword>
<dbReference type="SUPFAM" id="SSF53474">
    <property type="entry name" value="alpha/beta-Hydrolases"/>
    <property type="match status" value="1"/>
</dbReference>
<dbReference type="RefSeq" id="WP_311160238.1">
    <property type="nucleotide sequence ID" value="NZ_JAVQLW010000001.1"/>
</dbReference>
<proteinExistence type="inferred from homology"/>
<name>A0ABU2HSP4_9RHOB</name>
<dbReference type="InterPro" id="IPR050565">
    <property type="entry name" value="LYPA1-2/EST-like"/>
</dbReference>
<dbReference type="Pfam" id="PF02230">
    <property type="entry name" value="Abhydrolase_2"/>
    <property type="match status" value="1"/>
</dbReference>
<evidence type="ECO:0000256" key="1">
    <source>
        <dbReference type="ARBA" id="ARBA00006499"/>
    </source>
</evidence>